<feature type="transmembrane region" description="Helical" evidence="7">
    <location>
        <begin position="399"/>
        <end position="420"/>
    </location>
</feature>
<evidence type="ECO:0000256" key="2">
    <source>
        <dbReference type="ARBA" id="ARBA00022475"/>
    </source>
</evidence>
<comment type="caution">
    <text evidence="9">The sequence shown here is derived from an EMBL/GenBank/DDBJ whole genome shotgun (WGS) entry which is preliminary data.</text>
</comment>
<dbReference type="PANTHER" id="PTHR30572:SF4">
    <property type="entry name" value="ABC TRANSPORTER PERMEASE YTRF"/>
    <property type="match status" value="1"/>
</dbReference>
<dbReference type="AlphaFoldDB" id="A0A1Q8VW93"/>
<proteinExistence type="inferred from homology"/>
<sequence>MPSLLDLRRTAAAFVAVAMSAALIAFALIISDSLQAKLTENARASVGDADVVVLAGSSGDTASGRISDQAVREVSAAGGVASVRPYVDGGVQTSRAGTGQESGLIVLNVPKLTGGTRLTEGRLPQTANEIAVAPAVLERQQGVKVGSTLSLKASKDASPTTVSIVGVVQPAADITRGDTDDTPYIFATGEAQAAMGLPDGPTILYVTAQAGTSDKELLSSVTKALAATQSGAQAYTASDIVTMRAASSDATASKTLTLLQIIAPVCIVVSGIVIATTFTTLMARQTRQIGLLRCVGASRGQIMGSVLRTALFIGLTGSVAGAIIGAAIAVPVIHLGIIESVKPRHLTISWTTFALALLVGTVMTLVSVLRTARQATRVSPLVALTEQAANQKSLSRRRMATAVAGVVVAILGLGLIQGGITWGSLQIIGAGAGISVLGTIFALPLLVIGMSRLIESVCSQTHKPILHLATRNLARHPKRTAATTASLLVAVAVAATMASGLAGIASSLQNYVNSNTPVDIIVGEFAAGQDPSSTVTKIAAVDGVEYVTPLPWLNVKMTTEDQGSQEESLNVAAVDQKKVSPVLRSQEALETLDDQTLVLSRMYNIPDGTPVTLKGPAGSVELTVRVKEGLDAAITPAVANRLVGETPTASIVWVRTSGDASNQLPVSAVRKALAGTGLYVADSQEGRVNFTDQVRQVSIAIGVMLIFTLLIALSGLANTITISVLERTRELGVLRATGAQRKEIRLLFITEAILIALLGGSIGILLGCGVGIAGVAALLNTNSGGFVTILQVPWPTLILALGGILLAATAVGVLASLRPAESASRIPPIRALAQD</sequence>
<evidence type="ECO:0000256" key="4">
    <source>
        <dbReference type="ARBA" id="ARBA00022989"/>
    </source>
</evidence>
<dbReference type="Proteomes" id="UP000186855">
    <property type="component" value="Unassembled WGS sequence"/>
</dbReference>
<keyword evidence="2" id="KW-1003">Cell membrane</keyword>
<organism evidence="9 10">
    <name type="scientific">Actinomyces oris</name>
    <dbReference type="NCBI Taxonomy" id="544580"/>
    <lineage>
        <taxon>Bacteria</taxon>
        <taxon>Bacillati</taxon>
        <taxon>Actinomycetota</taxon>
        <taxon>Actinomycetes</taxon>
        <taxon>Actinomycetales</taxon>
        <taxon>Actinomycetaceae</taxon>
        <taxon>Actinomyces</taxon>
    </lineage>
</organism>
<feature type="transmembrane region" description="Helical" evidence="7">
    <location>
        <begin position="746"/>
        <end position="777"/>
    </location>
</feature>
<feature type="transmembrane region" description="Helical" evidence="7">
    <location>
        <begin position="350"/>
        <end position="369"/>
    </location>
</feature>
<gene>
    <name evidence="9" type="ORF">BKH30_06345</name>
</gene>
<dbReference type="GO" id="GO:0022857">
    <property type="term" value="F:transmembrane transporter activity"/>
    <property type="evidence" value="ECO:0007669"/>
    <property type="project" value="TreeGrafter"/>
</dbReference>
<evidence type="ECO:0000313" key="9">
    <source>
        <dbReference type="EMBL" id="OLO52499.1"/>
    </source>
</evidence>
<accession>A0A1Q8VW93</accession>
<dbReference type="EMBL" id="MSKI01000066">
    <property type="protein sequence ID" value="OLO52499.1"/>
    <property type="molecule type" value="Genomic_DNA"/>
</dbReference>
<dbReference type="Pfam" id="PF02687">
    <property type="entry name" value="FtsX"/>
    <property type="match status" value="2"/>
</dbReference>
<evidence type="ECO:0000256" key="3">
    <source>
        <dbReference type="ARBA" id="ARBA00022692"/>
    </source>
</evidence>
<dbReference type="InterPro" id="IPR003838">
    <property type="entry name" value="ABC3_permease_C"/>
</dbReference>
<evidence type="ECO:0000256" key="1">
    <source>
        <dbReference type="ARBA" id="ARBA00004651"/>
    </source>
</evidence>
<feature type="transmembrane region" description="Helical" evidence="7">
    <location>
        <begin position="481"/>
        <end position="505"/>
    </location>
</feature>
<keyword evidence="4 7" id="KW-1133">Transmembrane helix</keyword>
<feature type="transmembrane region" description="Helical" evidence="7">
    <location>
        <begin position="12"/>
        <end position="30"/>
    </location>
</feature>
<reference evidence="9 10" key="1">
    <citation type="submission" date="2016-12" db="EMBL/GenBank/DDBJ databases">
        <title>Genomic comparison of strains in the 'Actinomyces naeslundii' group.</title>
        <authorList>
            <person name="Mughal S.R."/>
            <person name="Do T."/>
            <person name="Gilbert S.C."/>
            <person name="Witherden E.A."/>
            <person name="Didelot X."/>
            <person name="Beighton D."/>
        </authorList>
    </citation>
    <scope>NUCLEOTIDE SEQUENCE [LARGE SCALE GENOMIC DNA]</scope>
    <source>
        <strain evidence="9 10">S24V</strain>
    </source>
</reference>
<dbReference type="InterPro" id="IPR050250">
    <property type="entry name" value="Macrolide_Exporter_MacB"/>
</dbReference>
<evidence type="ECO:0000313" key="10">
    <source>
        <dbReference type="Proteomes" id="UP000186855"/>
    </source>
</evidence>
<evidence type="ECO:0000259" key="8">
    <source>
        <dbReference type="Pfam" id="PF02687"/>
    </source>
</evidence>
<name>A0A1Q8VW93_9ACTO</name>
<dbReference type="PANTHER" id="PTHR30572">
    <property type="entry name" value="MEMBRANE COMPONENT OF TRANSPORTER-RELATED"/>
    <property type="match status" value="1"/>
</dbReference>
<feature type="transmembrane region" description="Helical" evidence="7">
    <location>
        <begin position="426"/>
        <end position="447"/>
    </location>
</feature>
<feature type="transmembrane region" description="Helical" evidence="7">
    <location>
        <begin position="261"/>
        <end position="283"/>
    </location>
</feature>
<feature type="domain" description="ABC3 transporter permease C-terminal" evidence="8">
    <location>
        <begin position="703"/>
        <end position="818"/>
    </location>
</feature>
<feature type="domain" description="ABC3 transporter permease C-terminal" evidence="8">
    <location>
        <begin position="263"/>
        <end position="380"/>
    </location>
</feature>
<feature type="transmembrane region" description="Helical" evidence="7">
    <location>
        <begin position="797"/>
        <end position="817"/>
    </location>
</feature>
<feature type="transmembrane region" description="Helical" evidence="7">
    <location>
        <begin position="699"/>
        <end position="725"/>
    </location>
</feature>
<keyword evidence="5 7" id="KW-0472">Membrane</keyword>
<comment type="subcellular location">
    <subcellularLocation>
        <location evidence="1">Cell membrane</location>
        <topology evidence="1">Multi-pass membrane protein</topology>
    </subcellularLocation>
</comment>
<dbReference type="GO" id="GO:0005886">
    <property type="term" value="C:plasma membrane"/>
    <property type="evidence" value="ECO:0007669"/>
    <property type="project" value="UniProtKB-SubCell"/>
</dbReference>
<evidence type="ECO:0000256" key="5">
    <source>
        <dbReference type="ARBA" id="ARBA00023136"/>
    </source>
</evidence>
<protein>
    <submittedName>
        <fullName evidence="9">ABC transporter permease</fullName>
    </submittedName>
</protein>
<evidence type="ECO:0000256" key="7">
    <source>
        <dbReference type="SAM" id="Phobius"/>
    </source>
</evidence>
<comment type="similarity">
    <text evidence="6">Belongs to the ABC-4 integral membrane protein family.</text>
</comment>
<keyword evidence="3 7" id="KW-0812">Transmembrane</keyword>
<feature type="transmembrane region" description="Helical" evidence="7">
    <location>
        <begin position="309"/>
        <end position="338"/>
    </location>
</feature>
<evidence type="ECO:0000256" key="6">
    <source>
        <dbReference type="ARBA" id="ARBA00038076"/>
    </source>
</evidence>